<name>A0ABU0N1L5_9FIRM</name>
<accession>A0ABU0N1L5</accession>
<proteinExistence type="predicted"/>
<dbReference type="Proteomes" id="UP001232584">
    <property type="component" value="Unassembled WGS sequence"/>
</dbReference>
<sequence>MIKMCSMIATLRITIKEKLEIAQLDAYFYRIKEPIE</sequence>
<protein>
    <submittedName>
        <fullName evidence="1">Uncharacterized protein</fullName>
    </submittedName>
</protein>
<evidence type="ECO:0000313" key="2">
    <source>
        <dbReference type="Proteomes" id="UP001232584"/>
    </source>
</evidence>
<evidence type="ECO:0000313" key="1">
    <source>
        <dbReference type="EMBL" id="MDQ0557068.1"/>
    </source>
</evidence>
<dbReference type="EMBL" id="JAUSWG010000008">
    <property type="protein sequence ID" value="MDQ0557068.1"/>
    <property type="molecule type" value="Genomic_DNA"/>
</dbReference>
<keyword evidence="2" id="KW-1185">Reference proteome</keyword>
<comment type="caution">
    <text evidence="1">The sequence shown here is derived from an EMBL/GenBank/DDBJ whole genome shotgun (WGS) entry which is preliminary data.</text>
</comment>
<reference evidence="1 2" key="1">
    <citation type="submission" date="2023-07" db="EMBL/GenBank/DDBJ databases">
        <title>Genomic Encyclopedia of Type Strains, Phase IV (KMG-IV): sequencing the most valuable type-strain genomes for metagenomic binning, comparative biology and taxonomic classification.</title>
        <authorList>
            <person name="Goeker M."/>
        </authorList>
    </citation>
    <scope>NUCLEOTIDE SEQUENCE [LARGE SCALE GENOMIC DNA]</scope>
    <source>
        <strain evidence="1 2">DSM 15049</strain>
    </source>
</reference>
<organism evidence="1 2">
    <name type="scientific">Paraclostridium ghonii</name>
    <dbReference type="NCBI Taxonomy" id="29358"/>
    <lineage>
        <taxon>Bacteria</taxon>
        <taxon>Bacillati</taxon>
        <taxon>Bacillota</taxon>
        <taxon>Clostridia</taxon>
        <taxon>Peptostreptococcales</taxon>
        <taxon>Peptostreptococcaceae</taxon>
        <taxon>Paraclostridium</taxon>
    </lineage>
</organism>
<gene>
    <name evidence="1" type="ORF">QOZ92_002186</name>
</gene>